<comment type="caution">
    <text evidence="1">The sequence shown here is derived from an EMBL/GenBank/DDBJ whole genome shotgun (WGS) entry which is preliminary data.</text>
</comment>
<evidence type="ECO:0000313" key="1">
    <source>
        <dbReference type="EMBL" id="KWV44570.1"/>
    </source>
</evidence>
<proteinExistence type="predicted"/>
<dbReference type="AlphaFoldDB" id="A0A125Q5F2"/>
<dbReference type="Proteomes" id="UP000068164">
    <property type="component" value="Unassembled WGS sequence"/>
</dbReference>
<organism evidence="1 2">
    <name type="scientific">Rhizobium altiplani</name>
    <dbReference type="NCBI Taxonomy" id="1864509"/>
    <lineage>
        <taxon>Bacteria</taxon>
        <taxon>Pseudomonadati</taxon>
        <taxon>Pseudomonadota</taxon>
        <taxon>Alphaproteobacteria</taxon>
        <taxon>Hyphomicrobiales</taxon>
        <taxon>Rhizobiaceae</taxon>
        <taxon>Rhizobium/Agrobacterium group</taxon>
        <taxon>Rhizobium</taxon>
    </lineage>
</organism>
<gene>
    <name evidence="1" type="ORF">AS026_16050</name>
</gene>
<evidence type="ECO:0000313" key="2">
    <source>
        <dbReference type="Proteomes" id="UP000068164"/>
    </source>
</evidence>
<reference evidence="1 2" key="1">
    <citation type="submission" date="2015-11" db="EMBL/GenBank/DDBJ databases">
        <title>Draft Genome Sequence of the Strain BR 10423 (Rhizobium sp.) isolated from nodules of Mimosa pudica.</title>
        <authorList>
            <person name="Barauna A.C."/>
            <person name="Zilli J.E."/>
            <person name="Simoes-Araujo J.L."/>
            <person name="Reis V.M."/>
            <person name="James E.K."/>
            <person name="Reis F.B.Jr."/>
            <person name="Rouws L.F."/>
            <person name="Passos S.R."/>
            <person name="Gois S.R."/>
        </authorList>
    </citation>
    <scope>NUCLEOTIDE SEQUENCE [LARGE SCALE GENOMIC DNA]</scope>
    <source>
        <strain evidence="1 2">BR10423</strain>
    </source>
</reference>
<keyword evidence="2" id="KW-1185">Reference proteome</keyword>
<sequence>MCLQIDAHRRLELGSVGNQADPLPFAVRPRKAVRPIAIERRYEKLLTTNLRSFFEDGFRTGIRCERLALSIPSVASSPTSV</sequence>
<protein>
    <submittedName>
        <fullName evidence="1">Uncharacterized protein</fullName>
    </submittedName>
</protein>
<name>A0A125Q5F2_9HYPH</name>
<accession>A0A125Q5F2</accession>
<dbReference type="EMBL" id="LNCD01000121">
    <property type="protein sequence ID" value="KWV44570.1"/>
    <property type="molecule type" value="Genomic_DNA"/>
</dbReference>